<organism evidence="2 3">
    <name type="scientific">Pleuronectes platessa</name>
    <name type="common">European plaice</name>
    <dbReference type="NCBI Taxonomy" id="8262"/>
    <lineage>
        <taxon>Eukaryota</taxon>
        <taxon>Metazoa</taxon>
        <taxon>Chordata</taxon>
        <taxon>Craniata</taxon>
        <taxon>Vertebrata</taxon>
        <taxon>Euteleostomi</taxon>
        <taxon>Actinopterygii</taxon>
        <taxon>Neopterygii</taxon>
        <taxon>Teleostei</taxon>
        <taxon>Neoteleostei</taxon>
        <taxon>Acanthomorphata</taxon>
        <taxon>Carangaria</taxon>
        <taxon>Pleuronectiformes</taxon>
        <taxon>Pleuronectoidei</taxon>
        <taxon>Pleuronectidae</taxon>
        <taxon>Pleuronectes</taxon>
    </lineage>
</organism>
<accession>A0A9N7YEK3</accession>
<reference evidence="2" key="1">
    <citation type="submission" date="2020-03" db="EMBL/GenBank/DDBJ databases">
        <authorList>
            <person name="Weist P."/>
        </authorList>
    </citation>
    <scope>NUCLEOTIDE SEQUENCE</scope>
</reference>
<name>A0A9N7YEK3_PLEPL</name>
<proteinExistence type="predicted"/>
<gene>
    <name evidence="2" type="ORF">PLEPLA_LOCUS11492</name>
</gene>
<evidence type="ECO:0000313" key="2">
    <source>
        <dbReference type="EMBL" id="CAB1423572.1"/>
    </source>
</evidence>
<protein>
    <submittedName>
        <fullName evidence="2">Uncharacterized protein</fullName>
    </submittedName>
</protein>
<dbReference type="EMBL" id="CADEAL010000667">
    <property type="protein sequence ID" value="CAB1423572.1"/>
    <property type="molecule type" value="Genomic_DNA"/>
</dbReference>
<feature type="region of interest" description="Disordered" evidence="1">
    <location>
        <begin position="80"/>
        <end position="99"/>
    </location>
</feature>
<evidence type="ECO:0000313" key="3">
    <source>
        <dbReference type="Proteomes" id="UP001153269"/>
    </source>
</evidence>
<evidence type="ECO:0000256" key="1">
    <source>
        <dbReference type="SAM" id="MobiDB-lite"/>
    </source>
</evidence>
<dbReference type="AlphaFoldDB" id="A0A9N7YEK3"/>
<sequence length="143" mass="16016">MAYGVTVVYFVWPHPLQQCQSAESTAQRQGKYLPVHTMVLLGLQAPLLVSSPATREEEEREGGRAWGRLGIKLRTFLLEDDSSTPQPQPLPAEERTSGVYGQMGSKNVMADNQEGFLQRRRFCSGLAVEVEVTLTPSWHWPCN</sequence>
<comment type="caution">
    <text evidence="2">The sequence shown here is derived from an EMBL/GenBank/DDBJ whole genome shotgun (WGS) entry which is preliminary data.</text>
</comment>
<keyword evidence="3" id="KW-1185">Reference proteome</keyword>
<dbReference type="Proteomes" id="UP001153269">
    <property type="component" value="Unassembled WGS sequence"/>
</dbReference>